<dbReference type="EMBL" id="CADIKM010000005">
    <property type="protein sequence ID" value="CAB3783741.1"/>
    <property type="molecule type" value="Genomic_DNA"/>
</dbReference>
<gene>
    <name evidence="1" type="ORF">LMG28138_01700</name>
</gene>
<reference evidence="1 2" key="1">
    <citation type="submission" date="2020-04" db="EMBL/GenBank/DDBJ databases">
        <authorList>
            <person name="De Canck E."/>
        </authorList>
    </citation>
    <scope>NUCLEOTIDE SEQUENCE [LARGE SCALE GENOMIC DNA]</scope>
    <source>
        <strain evidence="1 2">LMG 28138</strain>
    </source>
</reference>
<organism evidence="1 2">
    <name type="scientific">Pararobbsia alpina</name>
    <dbReference type="NCBI Taxonomy" id="621374"/>
    <lineage>
        <taxon>Bacteria</taxon>
        <taxon>Pseudomonadati</taxon>
        <taxon>Pseudomonadota</taxon>
        <taxon>Betaproteobacteria</taxon>
        <taxon>Burkholderiales</taxon>
        <taxon>Burkholderiaceae</taxon>
        <taxon>Pararobbsia</taxon>
    </lineage>
</organism>
<evidence type="ECO:0000313" key="1">
    <source>
        <dbReference type="EMBL" id="CAB3783741.1"/>
    </source>
</evidence>
<evidence type="ECO:0000313" key="2">
    <source>
        <dbReference type="Proteomes" id="UP000494115"/>
    </source>
</evidence>
<accession>A0A6S7B9R1</accession>
<name>A0A6S7B9R1_9BURK</name>
<dbReference type="AlphaFoldDB" id="A0A6S7B9R1"/>
<sequence length="76" mass="8955">MPSIKCECGHRICYGDIPCSDEWLMMSDTAFDKHHGQVDVDELYRAMTHVLKCPDCGWLWVYWNGFRNDPQGYRPE</sequence>
<proteinExistence type="predicted"/>
<dbReference type="Proteomes" id="UP000494115">
    <property type="component" value="Unassembled WGS sequence"/>
</dbReference>
<protein>
    <submittedName>
        <fullName evidence="1">Uncharacterized protein</fullName>
    </submittedName>
</protein>
<keyword evidence="2" id="KW-1185">Reference proteome</keyword>